<dbReference type="GO" id="GO:0005254">
    <property type="term" value="F:chloride channel activity"/>
    <property type="evidence" value="ECO:0007669"/>
    <property type="project" value="UniProtKB-KW"/>
</dbReference>
<reference evidence="14 15" key="1">
    <citation type="journal article" date="2016" name="MBio">
        <title>Lateral Gene Transfer in a Heavy Metal-Contaminated-Groundwater Microbial Community.</title>
        <authorList>
            <person name="Hemme C.L."/>
            <person name="Green S.J."/>
            <person name="Rishishwar L."/>
            <person name="Prakash O."/>
            <person name="Pettenato A."/>
            <person name="Chakraborty R."/>
            <person name="Deutschbauer A.M."/>
            <person name="Van Nostrand J.D."/>
            <person name="Wu L."/>
            <person name="He Z."/>
            <person name="Jordan I.K."/>
            <person name="Hazen T.C."/>
            <person name="Arkin A.P."/>
            <person name="Kostka J.E."/>
            <person name="Zhou J."/>
        </authorList>
    </citation>
    <scope>NUCLEOTIDE SEQUENCE [LARGE SCALE GENOMIC DNA]</scope>
    <source>
        <strain evidence="14 15">FW104-T7</strain>
    </source>
</reference>
<dbReference type="SUPFAM" id="SSF54631">
    <property type="entry name" value="CBS-domain pair"/>
    <property type="match status" value="1"/>
</dbReference>
<dbReference type="InterPro" id="IPR014743">
    <property type="entry name" value="Cl-channel_core"/>
</dbReference>
<dbReference type="EMBL" id="LVJS01000027">
    <property type="protein sequence ID" value="KZC24455.1"/>
    <property type="molecule type" value="Genomic_DNA"/>
</dbReference>
<keyword evidence="2" id="KW-0813">Transport</keyword>
<protein>
    <submittedName>
        <fullName evidence="14">Chloride channel protein</fullName>
    </submittedName>
</protein>
<dbReference type="Pfam" id="PF00654">
    <property type="entry name" value="Voltage_CLC"/>
    <property type="match status" value="1"/>
</dbReference>
<dbReference type="RefSeq" id="WP_008435097.1">
    <property type="nucleotide sequence ID" value="NZ_LVJS01000027.1"/>
</dbReference>
<dbReference type="PANTHER" id="PTHR43427">
    <property type="entry name" value="CHLORIDE CHANNEL PROTEIN CLC-E"/>
    <property type="match status" value="1"/>
</dbReference>
<dbReference type="CDD" id="cd02205">
    <property type="entry name" value="CBS_pair_SF"/>
    <property type="match status" value="1"/>
</dbReference>
<keyword evidence="8" id="KW-0868">Chloride</keyword>
<accession>A0A154QL14</accession>
<evidence type="ECO:0000256" key="5">
    <source>
        <dbReference type="ARBA" id="ARBA00023065"/>
    </source>
</evidence>
<dbReference type="SMART" id="SM00116">
    <property type="entry name" value="CBS"/>
    <property type="match status" value="2"/>
</dbReference>
<dbReference type="PRINTS" id="PR00762">
    <property type="entry name" value="CLCHANNEL"/>
</dbReference>
<feature type="transmembrane region" description="Helical" evidence="12">
    <location>
        <begin position="49"/>
        <end position="74"/>
    </location>
</feature>
<evidence type="ECO:0000256" key="11">
    <source>
        <dbReference type="SAM" id="MobiDB-lite"/>
    </source>
</evidence>
<sequence>MTPATDTPVGHADVRTTGSTDALPIAPALGLSLDAARMPRKSTLVTRRILLISVLAVILGVASAYVAQLLMLLINLITDLCYYGRISDVIGPNAKPGSFVLSPADTSIGAWVILMPAIGGLTAGIMARWGSRAIQGHGIPEAMEQILTNESNIPARMTWLKPVSSAFAIGTGGPFGAEGPIISTGGALGSLIGQLLRVTANERKVLLAAGAAAGMAAVFGAPVASLVLAVELLLFELRPRSLIPVALATVTAVGVRYASYGAGPVFPMPAVPEPGSLALAGFVLIGGLVGYASIWVTRAVYGVEDLFEKLPIHWMWWPVIGALVAGLVGWIDPRTLGVGYDNIDALVQGHFGLAVLLSFGALKFISWVISLGSGTSGGTLAPLFMIGGSLGAVLAIGLNQVLPGFHIDLRIAALVGMAAIFAGSSRALLTAVVFAFETTRQPAALLPLLGGCTAAYLISALIMRNTIMTEKIARRGVRVPSEYAADYLEQVAVGDVCSREVVTLRASQTLAEVRPWLNDGAPETRHQGFPVVDETGRVYGVLTRRTLLDPQWHYTQTLGELVTRGPIAVTEGHSLREAADHMVAEKVGRLIVVGKDDSRRLVGILTRGDILAAHARRLREARESSRHLRFRDGLKPRPATDDLMEGYGHARGSKKP</sequence>
<dbReference type="PROSITE" id="PS51371">
    <property type="entry name" value="CBS"/>
    <property type="match status" value="2"/>
</dbReference>
<dbReference type="PANTHER" id="PTHR43427:SF6">
    <property type="entry name" value="CHLORIDE CHANNEL PROTEIN CLC-E"/>
    <property type="match status" value="1"/>
</dbReference>
<dbReference type="AlphaFoldDB" id="A0A154QL14"/>
<dbReference type="CDD" id="cd00400">
    <property type="entry name" value="Voltage_gated_ClC"/>
    <property type="match status" value="1"/>
</dbReference>
<evidence type="ECO:0000259" key="13">
    <source>
        <dbReference type="PROSITE" id="PS51371"/>
    </source>
</evidence>
<feature type="transmembrane region" description="Helical" evidence="12">
    <location>
        <begin position="242"/>
        <end position="263"/>
    </location>
</feature>
<dbReference type="InterPro" id="IPR046342">
    <property type="entry name" value="CBS_dom_sf"/>
</dbReference>
<evidence type="ECO:0000256" key="4">
    <source>
        <dbReference type="ARBA" id="ARBA00022989"/>
    </source>
</evidence>
<keyword evidence="4 12" id="KW-1133">Transmembrane helix</keyword>
<dbReference type="Pfam" id="PF00571">
    <property type="entry name" value="CBS"/>
    <property type="match status" value="2"/>
</dbReference>
<feature type="transmembrane region" description="Helical" evidence="12">
    <location>
        <begin position="108"/>
        <end position="127"/>
    </location>
</feature>
<feature type="transmembrane region" description="Helical" evidence="12">
    <location>
        <begin position="205"/>
        <end position="230"/>
    </location>
</feature>
<dbReference type="STRING" id="416169.RHOFW104T7_08665"/>
<evidence type="ECO:0000256" key="3">
    <source>
        <dbReference type="ARBA" id="ARBA00022692"/>
    </source>
</evidence>
<feature type="transmembrane region" description="Helical" evidence="12">
    <location>
        <begin position="351"/>
        <end position="369"/>
    </location>
</feature>
<keyword evidence="9" id="KW-0407">Ion channel</keyword>
<feature type="domain" description="CBS" evidence="13">
    <location>
        <begin position="562"/>
        <end position="620"/>
    </location>
</feature>
<evidence type="ECO:0000256" key="10">
    <source>
        <dbReference type="PROSITE-ProRule" id="PRU00703"/>
    </source>
</evidence>
<dbReference type="Proteomes" id="UP000076131">
    <property type="component" value="Unassembled WGS sequence"/>
</dbReference>
<dbReference type="eggNOG" id="COG0517">
    <property type="taxonomic scope" value="Bacteria"/>
</dbReference>
<feature type="transmembrane region" description="Helical" evidence="12">
    <location>
        <begin position="275"/>
        <end position="294"/>
    </location>
</feature>
<feature type="compositionally biased region" description="Basic and acidic residues" evidence="11">
    <location>
        <begin position="625"/>
        <end position="640"/>
    </location>
</feature>
<feature type="domain" description="CBS" evidence="13">
    <location>
        <begin position="497"/>
        <end position="558"/>
    </location>
</feature>
<evidence type="ECO:0000256" key="12">
    <source>
        <dbReference type="SAM" id="Phobius"/>
    </source>
</evidence>
<organism evidence="14 15">
    <name type="scientific">Rhodanobacter thiooxydans</name>
    <dbReference type="NCBI Taxonomy" id="416169"/>
    <lineage>
        <taxon>Bacteria</taxon>
        <taxon>Pseudomonadati</taxon>
        <taxon>Pseudomonadota</taxon>
        <taxon>Gammaproteobacteria</taxon>
        <taxon>Lysobacterales</taxon>
        <taxon>Rhodanobacteraceae</taxon>
        <taxon>Rhodanobacter</taxon>
    </lineage>
</organism>
<dbReference type="Gene3D" id="3.10.580.10">
    <property type="entry name" value="CBS-domain"/>
    <property type="match status" value="1"/>
</dbReference>
<feature type="transmembrane region" description="Helical" evidence="12">
    <location>
        <begin position="411"/>
        <end position="436"/>
    </location>
</feature>
<dbReference type="InterPro" id="IPR001807">
    <property type="entry name" value="ClC"/>
</dbReference>
<feature type="transmembrane region" description="Helical" evidence="12">
    <location>
        <begin position="442"/>
        <end position="462"/>
    </location>
</feature>
<comment type="subcellular location">
    <subcellularLocation>
        <location evidence="1">Membrane</location>
        <topology evidence="1">Multi-pass membrane protein</topology>
    </subcellularLocation>
</comment>
<evidence type="ECO:0000313" key="15">
    <source>
        <dbReference type="Proteomes" id="UP000076131"/>
    </source>
</evidence>
<dbReference type="InterPro" id="IPR000644">
    <property type="entry name" value="CBS_dom"/>
</dbReference>
<dbReference type="SUPFAM" id="SSF81340">
    <property type="entry name" value="Clc chloride channel"/>
    <property type="match status" value="1"/>
</dbReference>
<keyword evidence="10" id="KW-0129">CBS domain</keyword>
<evidence type="ECO:0000256" key="2">
    <source>
        <dbReference type="ARBA" id="ARBA00022448"/>
    </source>
</evidence>
<name>A0A154QL14_9GAMM</name>
<feature type="transmembrane region" description="Helical" evidence="12">
    <location>
        <begin position="314"/>
        <end position="331"/>
    </location>
</feature>
<keyword evidence="5" id="KW-0406">Ion transport</keyword>
<gene>
    <name evidence="14" type="ORF">RHOFW104T7_08665</name>
</gene>
<evidence type="ECO:0000256" key="9">
    <source>
        <dbReference type="ARBA" id="ARBA00023303"/>
    </source>
</evidence>
<proteinExistence type="predicted"/>
<evidence type="ECO:0000256" key="1">
    <source>
        <dbReference type="ARBA" id="ARBA00004141"/>
    </source>
</evidence>
<dbReference type="eggNOG" id="COG0038">
    <property type="taxonomic scope" value="Bacteria"/>
</dbReference>
<feature type="transmembrane region" description="Helical" evidence="12">
    <location>
        <begin position="381"/>
        <end position="399"/>
    </location>
</feature>
<feature type="region of interest" description="Disordered" evidence="11">
    <location>
        <begin position="625"/>
        <end position="656"/>
    </location>
</feature>
<dbReference type="GO" id="GO:0034707">
    <property type="term" value="C:chloride channel complex"/>
    <property type="evidence" value="ECO:0007669"/>
    <property type="project" value="UniProtKB-KW"/>
</dbReference>
<dbReference type="Gene3D" id="1.10.3080.10">
    <property type="entry name" value="Clc chloride channel"/>
    <property type="match status" value="1"/>
</dbReference>
<keyword evidence="6 12" id="KW-0472">Membrane</keyword>
<evidence type="ECO:0000256" key="8">
    <source>
        <dbReference type="ARBA" id="ARBA00023214"/>
    </source>
</evidence>
<evidence type="ECO:0000313" key="14">
    <source>
        <dbReference type="EMBL" id="KZC24455.1"/>
    </source>
</evidence>
<keyword evidence="15" id="KW-1185">Reference proteome</keyword>
<evidence type="ECO:0000256" key="6">
    <source>
        <dbReference type="ARBA" id="ARBA00023136"/>
    </source>
</evidence>
<keyword evidence="7" id="KW-0869">Chloride channel</keyword>
<keyword evidence="3 12" id="KW-0812">Transmembrane</keyword>
<comment type="caution">
    <text evidence="14">The sequence shown here is derived from an EMBL/GenBank/DDBJ whole genome shotgun (WGS) entry which is preliminary data.</text>
</comment>
<evidence type="ECO:0000256" key="7">
    <source>
        <dbReference type="ARBA" id="ARBA00023173"/>
    </source>
</evidence>
<dbReference type="InterPro" id="IPR050368">
    <property type="entry name" value="ClC-type_chloride_channel"/>
</dbReference>